<comment type="caution">
    <text evidence="2">The sequence shown here is derived from an EMBL/GenBank/DDBJ whole genome shotgun (WGS) entry which is preliminary data.</text>
</comment>
<feature type="region of interest" description="Disordered" evidence="1">
    <location>
        <begin position="118"/>
        <end position="144"/>
    </location>
</feature>
<dbReference type="AlphaFoldDB" id="A0A1X4NF42"/>
<keyword evidence="3" id="KW-1185">Reference proteome</keyword>
<evidence type="ECO:0000313" key="3">
    <source>
        <dbReference type="Proteomes" id="UP000193926"/>
    </source>
</evidence>
<name>A0A1X4NF42_9RHOB</name>
<evidence type="ECO:0000256" key="1">
    <source>
        <dbReference type="SAM" id="MobiDB-lite"/>
    </source>
</evidence>
<protein>
    <submittedName>
        <fullName evidence="2">Uncharacterized protein</fullName>
    </submittedName>
</protein>
<reference evidence="2 3" key="1">
    <citation type="submission" date="2014-03" db="EMBL/GenBank/DDBJ databases">
        <title>The draft genome sequence of Marivita geojedonensis KCTC 23882.</title>
        <authorList>
            <person name="Lai Q."/>
            <person name="Shao Z."/>
        </authorList>
    </citation>
    <scope>NUCLEOTIDE SEQUENCE [LARGE SCALE GENOMIC DNA]</scope>
    <source>
        <strain evidence="2 3">DPG-138</strain>
    </source>
</reference>
<gene>
    <name evidence="2" type="ORF">MGEO_18085</name>
</gene>
<dbReference type="EMBL" id="JFKC01000026">
    <property type="protein sequence ID" value="OSQ45626.1"/>
    <property type="molecule type" value="Genomic_DNA"/>
</dbReference>
<evidence type="ECO:0000313" key="2">
    <source>
        <dbReference type="EMBL" id="OSQ45626.1"/>
    </source>
</evidence>
<feature type="compositionally biased region" description="Basic and acidic residues" evidence="1">
    <location>
        <begin position="131"/>
        <end position="144"/>
    </location>
</feature>
<accession>A0A1X4NF42</accession>
<proteinExistence type="predicted"/>
<sequence>MFPARPPRQNPQLCQACRQPFLEEDELGFDFCGRSACLTRRQLERPELNQLRQAREARWLEVTQRRTAPLLDAVLSRLETPASEAVTGLVPFVDRPLVPLPADRRASFETHLRQVVDNSFTETPEGSEPLPPKDDPDYAQRAADEAEEPSVLNAACIACRGDCCLPGGTHHAFLSARTIDRFRWRHPSARAKDVISYYLAALPDESVQGSCVYHGAFGCTLKREDRSSICNTFLCWFRRELDKDHARKPGYGEVVVAIARTHTQRQEEDAPCVRVVSVAEDGVLTEHTDLKLPALSDVELAPFHAALSAVHTVKEERKR</sequence>
<dbReference type="Proteomes" id="UP000193926">
    <property type="component" value="Unassembled WGS sequence"/>
</dbReference>
<organism evidence="2 3">
    <name type="scientific">Marivita geojedonensis</name>
    <dbReference type="NCBI Taxonomy" id="1123756"/>
    <lineage>
        <taxon>Bacteria</taxon>
        <taxon>Pseudomonadati</taxon>
        <taxon>Pseudomonadota</taxon>
        <taxon>Alphaproteobacteria</taxon>
        <taxon>Rhodobacterales</taxon>
        <taxon>Roseobacteraceae</taxon>
        <taxon>Marivita</taxon>
    </lineage>
</organism>